<name>A0A4Q4KJC4_9FLAO</name>
<dbReference type="InterPro" id="IPR000073">
    <property type="entry name" value="AB_hydrolase_1"/>
</dbReference>
<evidence type="ECO:0000313" key="3">
    <source>
        <dbReference type="Proteomes" id="UP000293952"/>
    </source>
</evidence>
<sequence>MEREIRNVTLDDMKLSYEVYGEGNTVILCFHGNGRSAEDFRFLARKTRKIISVHLFLHGFSTFSPTRIHDDLITTEHVEKLLEKLLTKEKVNNFHWVAYSQGGRFTLSAFPAFAHRVKSMFLIAPDGLDDNNFYSWSQRQWWTRKLFKRWVEKPEELMKISRGLAKVKIIHPKLVTFLDFYTSDQEKFKMAYKTWSAFRDLRPSNEEVKHVLDKHSINFNMIIGAHDKIITSKSATQFLEKIDQSEALKIIPYGHDIFKPHIEKELLALMPFEDFD</sequence>
<dbReference type="Proteomes" id="UP000293952">
    <property type="component" value="Unassembled WGS sequence"/>
</dbReference>
<accession>A0A4Q4KJC4</accession>
<dbReference type="Pfam" id="PF00561">
    <property type="entry name" value="Abhydrolase_1"/>
    <property type="match status" value="1"/>
</dbReference>
<gene>
    <name evidence="2" type="ORF">ERX46_10390</name>
</gene>
<evidence type="ECO:0000313" key="2">
    <source>
        <dbReference type="EMBL" id="RYM33342.1"/>
    </source>
</evidence>
<dbReference type="SUPFAM" id="SSF53474">
    <property type="entry name" value="alpha/beta-Hydrolases"/>
    <property type="match status" value="1"/>
</dbReference>
<comment type="caution">
    <text evidence="2">The sequence shown here is derived from an EMBL/GenBank/DDBJ whole genome shotgun (WGS) entry which is preliminary data.</text>
</comment>
<evidence type="ECO:0000259" key="1">
    <source>
        <dbReference type="Pfam" id="PF00561"/>
    </source>
</evidence>
<organism evidence="2 3">
    <name type="scientific">Brumimicrobium glaciale</name>
    <dbReference type="NCBI Taxonomy" id="200475"/>
    <lineage>
        <taxon>Bacteria</taxon>
        <taxon>Pseudomonadati</taxon>
        <taxon>Bacteroidota</taxon>
        <taxon>Flavobacteriia</taxon>
        <taxon>Flavobacteriales</taxon>
        <taxon>Crocinitomicaceae</taxon>
        <taxon>Brumimicrobium</taxon>
    </lineage>
</organism>
<dbReference type="InterPro" id="IPR050266">
    <property type="entry name" value="AB_hydrolase_sf"/>
</dbReference>
<dbReference type="PANTHER" id="PTHR43798:SF33">
    <property type="entry name" value="HYDROLASE, PUTATIVE (AFU_ORTHOLOGUE AFUA_2G14860)-RELATED"/>
    <property type="match status" value="1"/>
</dbReference>
<keyword evidence="2" id="KW-0378">Hydrolase</keyword>
<dbReference type="InterPro" id="IPR029058">
    <property type="entry name" value="AB_hydrolase_fold"/>
</dbReference>
<dbReference type="EMBL" id="SETE01000004">
    <property type="protein sequence ID" value="RYM33342.1"/>
    <property type="molecule type" value="Genomic_DNA"/>
</dbReference>
<dbReference type="AlphaFoldDB" id="A0A4Q4KJC4"/>
<reference evidence="2 3" key="1">
    <citation type="submission" date="2019-02" db="EMBL/GenBank/DDBJ databases">
        <title>Genome sequence of the sea-ice species Brumimicrobium glaciale.</title>
        <authorList>
            <person name="Bowman J.P."/>
        </authorList>
    </citation>
    <scope>NUCLEOTIDE SEQUENCE [LARGE SCALE GENOMIC DNA]</scope>
    <source>
        <strain evidence="2 3">IC156</strain>
    </source>
</reference>
<dbReference type="OrthoDB" id="975949at2"/>
<dbReference type="RefSeq" id="WP_130093802.1">
    <property type="nucleotide sequence ID" value="NZ_SETE01000004.1"/>
</dbReference>
<dbReference type="PANTHER" id="PTHR43798">
    <property type="entry name" value="MONOACYLGLYCEROL LIPASE"/>
    <property type="match status" value="1"/>
</dbReference>
<keyword evidence="3" id="KW-1185">Reference proteome</keyword>
<dbReference type="GO" id="GO:0016020">
    <property type="term" value="C:membrane"/>
    <property type="evidence" value="ECO:0007669"/>
    <property type="project" value="TreeGrafter"/>
</dbReference>
<dbReference type="Gene3D" id="3.40.50.1820">
    <property type="entry name" value="alpha/beta hydrolase"/>
    <property type="match status" value="1"/>
</dbReference>
<feature type="domain" description="AB hydrolase-1" evidence="1">
    <location>
        <begin position="26"/>
        <end position="258"/>
    </location>
</feature>
<dbReference type="GO" id="GO:0016787">
    <property type="term" value="F:hydrolase activity"/>
    <property type="evidence" value="ECO:0007669"/>
    <property type="project" value="UniProtKB-KW"/>
</dbReference>
<proteinExistence type="predicted"/>
<protein>
    <submittedName>
        <fullName evidence="2">Alpha/beta fold hydrolase</fullName>
    </submittedName>
</protein>